<dbReference type="PANTHER" id="PTHR41339">
    <property type="entry name" value="LIPL48"/>
    <property type="match status" value="1"/>
</dbReference>
<evidence type="ECO:0000256" key="1">
    <source>
        <dbReference type="SAM" id="MobiDB-lite"/>
    </source>
</evidence>
<dbReference type="AlphaFoldDB" id="K2J3I5"/>
<feature type="chain" id="PRO_5003859040" evidence="2">
    <location>
        <begin position="20"/>
        <end position="887"/>
    </location>
</feature>
<evidence type="ECO:0000256" key="2">
    <source>
        <dbReference type="SAM" id="SignalP"/>
    </source>
</evidence>
<name>K2J3I5_9GAMM</name>
<dbReference type="Proteomes" id="UP000006755">
    <property type="component" value="Unassembled WGS sequence"/>
</dbReference>
<accession>K2J3I5</accession>
<keyword evidence="3" id="KW-0449">Lipoprotein</keyword>
<reference evidence="3 4" key="1">
    <citation type="journal article" date="2012" name="J. Bacteriol.">
        <title>Genome Sequence of Gallaecimonas xiamenensis Type Strain 3-C-1.</title>
        <authorList>
            <person name="Lai Q."/>
            <person name="Wang L."/>
            <person name="Wang W."/>
            <person name="Shao Z."/>
        </authorList>
    </citation>
    <scope>NUCLEOTIDE SEQUENCE [LARGE SCALE GENOMIC DNA]</scope>
    <source>
        <strain evidence="3 4">3-C-1</strain>
    </source>
</reference>
<dbReference type="PROSITE" id="PS51257">
    <property type="entry name" value="PROKAR_LIPOPROTEIN"/>
    <property type="match status" value="1"/>
</dbReference>
<sequence>MNCKFVAKLSALTLALAMAGCGGDININENSSNGGGNPSDPNPPASACPDFATEGAAIAGSSKTVCEISGTFSSDQTLTSDILWALNGKVTVGGDNTDSATLSIQPGTTLFGKSGADFLVVSRGSKLNAAGTAAAPIVMTSLQDMLGNVQADSSGQWGGLVLLGNAVTNSCADADNCTVQAEGDAGPYGGNNPADNSGVLQYLQVRYSGYEVLPDNELNGITFAGVGSGTTVDHVQVMHSSDDGIELFGGSVNLRNIVLLNNEDDSLDWTDGWNGKAQFVFVQQNKGDFHANRGIEGDNNKNDNGAEPITRPVISNMTIIGNNYDGDDDSEGVLLREGTQAELYNFIITGPAGMGECFELNNDATIAQYNAGEIILRNSIIDCAEPFKDAKDANDNNLTNLETWFTDPAKENVLGDAQLGGYTPAATSPAIGGGYDVANNVDSWFQTVNYIGAFDGTNDWTLGWTHGIHDEAPALANCPAGTTQVASVSDKLNCQLSGEISSNLTLLAGADYVLDGKVAVGGDNSNSATLTIEPGVRVFGKGTADFLVVSRGSKIMAEGTATAPITFTSVQDVIGAQTGTGQWGGMVILGNAPSNLCTDPNSCDIEAEGDAGLYGGNNPADNSGVLKYVVIKHSGYEVLPDNELNGLTLAGVGSGTTVDFLQVHQSSDDGVEVFGGNVNLRHLVLTGEEDDSLDWTDGWTGKVQYVLVKQDPANGPANRGIEGDNQKADKSATPLTQPTVANMTIIGNTWDGDDDSEGVLLREGTSAKLHNFIITGPVGMGECLEFNGAESNALATDGTTVMTNSVIACDEPFKNETGGVDAQSWFLGQAGNSTAAAMADVVNGIYTIDTTTPADLSADSFFDATDYIGAVKADADWTAGWTFGLNN</sequence>
<dbReference type="STRING" id="745411.B3C1_02105"/>
<dbReference type="RefSeq" id="WP_008482584.1">
    <property type="nucleotide sequence ID" value="NZ_AMRI01000002.1"/>
</dbReference>
<feature type="compositionally biased region" description="Basic and acidic residues" evidence="1">
    <location>
        <begin position="721"/>
        <end position="730"/>
    </location>
</feature>
<dbReference type="eggNOG" id="COG2182">
    <property type="taxonomic scope" value="Bacteria"/>
</dbReference>
<dbReference type="PATRIC" id="fig|745411.4.peg.411"/>
<dbReference type="InterPro" id="IPR006626">
    <property type="entry name" value="PbH1"/>
</dbReference>
<evidence type="ECO:0000313" key="4">
    <source>
        <dbReference type="Proteomes" id="UP000006755"/>
    </source>
</evidence>
<proteinExistence type="predicted"/>
<feature type="region of interest" description="Disordered" evidence="1">
    <location>
        <begin position="713"/>
        <end position="732"/>
    </location>
</feature>
<feature type="signal peptide" evidence="2">
    <location>
        <begin position="1"/>
        <end position="19"/>
    </location>
</feature>
<protein>
    <submittedName>
        <fullName evidence="3">Putative lipoprotein</fullName>
    </submittedName>
</protein>
<dbReference type="SMART" id="SM00710">
    <property type="entry name" value="PbH1"/>
    <property type="match status" value="4"/>
</dbReference>
<dbReference type="OrthoDB" id="237393at2"/>
<dbReference type="EMBL" id="AMRI01000002">
    <property type="protein sequence ID" value="EKE77566.1"/>
    <property type="molecule type" value="Genomic_DNA"/>
</dbReference>
<dbReference type="PANTHER" id="PTHR41339:SF1">
    <property type="entry name" value="SECRETED PROTEIN"/>
    <property type="match status" value="1"/>
</dbReference>
<gene>
    <name evidence="3" type="ORF">B3C1_02105</name>
</gene>
<evidence type="ECO:0000313" key="3">
    <source>
        <dbReference type="EMBL" id="EKE77566.1"/>
    </source>
</evidence>
<keyword evidence="2" id="KW-0732">Signal</keyword>
<organism evidence="3 4">
    <name type="scientific">Gallaecimonas xiamenensis 3-C-1</name>
    <dbReference type="NCBI Taxonomy" id="745411"/>
    <lineage>
        <taxon>Bacteria</taxon>
        <taxon>Pseudomonadati</taxon>
        <taxon>Pseudomonadota</taxon>
        <taxon>Gammaproteobacteria</taxon>
        <taxon>Enterobacterales</taxon>
        <taxon>Gallaecimonadaceae</taxon>
        <taxon>Gallaecimonas</taxon>
    </lineage>
</organism>
<comment type="caution">
    <text evidence="3">The sequence shown here is derived from an EMBL/GenBank/DDBJ whole genome shotgun (WGS) entry which is preliminary data.</text>
</comment>
<keyword evidence="4" id="KW-1185">Reference proteome</keyword>